<evidence type="ECO:0000256" key="1">
    <source>
        <dbReference type="SAM" id="MobiDB-lite"/>
    </source>
</evidence>
<reference evidence="4 5" key="1">
    <citation type="submission" date="2023-09" db="EMBL/GenBank/DDBJ databases">
        <title>Complete genome of Streptomyces roseicoloratus T14.</title>
        <authorList>
            <person name="Bashizi T."/>
            <person name="Kim M.-J."/>
            <person name="Lee G."/>
            <person name="Tagele S.B."/>
            <person name="Shin J.-H."/>
        </authorList>
    </citation>
    <scope>NUCLEOTIDE SEQUENCE [LARGE SCALE GENOMIC DNA]</scope>
    <source>
        <strain evidence="4 5">T14</strain>
    </source>
</reference>
<protein>
    <submittedName>
        <fullName evidence="4">VWA domain-containing protein</fullName>
    </submittedName>
</protein>
<dbReference type="Pfam" id="PF13519">
    <property type="entry name" value="VWA_2"/>
    <property type="match status" value="1"/>
</dbReference>
<dbReference type="InterPro" id="IPR036465">
    <property type="entry name" value="vWFA_dom_sf"/>
</dbReference>
<keyword evidence="2" id="KW-0732">Signal</keyword>
<dbReference type="Gene3D" id="3.40.50.410">
    <property type="entry name" value="von Willebrand factor, type A domain"/>
    <property type="match status" value="1"/>
</dbReference>
<feature type="region of interest" description="Disordered" evidence="1">
    <location>
        <begin position="167"/>
        <end position="192"/>
    </location>
</feature>
<feature type="domain" description="VWFA" evidence="3">
    <location>
        <begin position="45"/>
        <end position="169"/>
    </location>
</feature>
<dbReference type="Proteomes" id="UP001250858">
    <property type="component" value="Chromosome"/>
</dbReference>
<keyword evidence="5" id="KW-1185">Reference proteome</keyword>
<dbReference type="InterPro" id="IPR051266">
    <property type="entry name" value="CLCR"/>
</dbReference>
<name>A0ABY9S410_9ACTN</name>
<feature type="signal peptide" evidence="2">
    <location>
        <begin position="1"/>
        <end position="31"/>
    </location>
</feature>
<evidence type="ECO:0000313" key="5">
    <source>
        <dbReference type="Proteomes" id="UP001250858"/>
    </source>
</evidence>
<evidence type="ECO:0000313" key="4">
    <source>
        <dbReference type="EMBL" id="WMX48668.1"/>
    </source>
</evidence>
<dbReference type="PANTHER" id="PTHR10579:SF43">
    <property type="entry name" value="ZINC FINGER (C3HC4-TYPE RING FINGER) FAMILY PROTEIN"/>
    <property type="match status" value="1"/>
</dbReference>
<dbReference type="SUPFAM" id="SSF53300">
    <property type="entry name" value="vWA-like"/>
    <property type="match status" value="1"/>
</dbReference>
<dbReference type="PROSITE" id="PS50234">
    <property type="entry name" value="VWFA"/>
    <property type="match status" value="1"/>
</dbReference>
<dbReference type="RefSeq" id="WP_309550055.1">
    <property type="nucleotide sequence ID" value="NZ_CP133762.1"/>
</dbReference>
<organism evidence="4 5">
    <name type="scientific">Streptomyces roseicoloratus</name>
    <dbReference type="NCBI Taxonomy" id="2508722"/>
    <lineage>
        <taxon>Bacteria</taxon>
        <taxon>Bacillati</taxon>
        <taxon>Actinomycetota</taxon>
        <taxon>Actinomycetes</taxon>
        <taxon>Kitasatosporales</taxon>
        <taxon>Streptomycetaceae</taxon>
        <taxon>Streptomyces</taxon>
    </lineage>
</organism>
<feature type="chain" id="PRO_5045544834" evidence="2">
    <location>
        <begin position="32"/>
        <end position="207"/>
    </location>
</feature>
<evidence type="ECO:0000259" key="3">
    <source>
        <dbReference type="PROSITE" id="PS50234"/>
    </source>
</evidence>
<dbReference type="InterPro" id="IPR002035">
    <property type="entry name" value="VWF_A"/>
</dbReference>
<accession>A0ABY9S410</accession>
<gene>
    <name evidence="4" type="ORF">RGF97_33085</name>
</gene>
<sequence>MLARPRRHGVLATASALICAALVSPVTTAHATPAAPGAPEAAPARIELVLDLSGSMNENDAGGQTRLAAAKQAVTRIIDTAPAEAPLGMRVYGATYPGQDKKKGCADTQAIRPVTTMDQAARDDAKKQVAGFTAVGFTPIGVSLREAAKDLDKSGTGGKRRIILVSDGEDTCAPPPPARWPANSRHRESTWPWTWSASVRPRRPAHS</sequence>
<proteinExistence type="predicted"/>
<evidence type="ECO:0000256" key="2">
    <source>
        <dbReference type="SAM" id="SignalP"/>
    </source>
</evidence>
<dbReference type="EMBL" id="CP133762">
    <property type="protein sequence ID" value="WMX48668.1"/>
    <property type="molecule type" value="Genomic_DNA"/>
</dbReference>
<dbReference type="PANTHER" id="PTHR10579">
    <property type="entry name" value="CALCIUM-ACTIVATED CHLORIDE CHANNEL REGULATOR"/>
    <property type="match status" value="1"/>
</dbReference>